<dbReference type="PANTHER" id="PTHR13246:SF1">
    <property type="entry name" value="CYTOSOLIC ENDO-BETA-N-ACETYLGLUCOSAMINIDASE"/>
    <property type="match status" value="1"/>
</dbReference>
<dbReference type="InterPro" id="IPR032979">
    <property type="entry name" value="ENGase"/>
</dbReference>
<protein>
    <recommendedName>
        <fullName evidence="1">Cytosolic endo-beta-N-acetylglucosaminidase TIM barrel domain-containing protein</fullName>
    </recommendedName>
</protein>
<gene>
    <name evidence="2" type="ORF">PHYEVI_LOCUS2712</name>
</gene>
<dbReference type="InterPro" id="IPR017853">
    <property type="entry name" value="GH"/>
</dbReference>
<dbReference type="Proteomes" id="UP001153712">
    <property type="component" value="Chromosome 12"/>
</dbReference>
<evidence type="ECO:0000313" key="3">
    <source>
        <dbReference type="Proteomes" id="UP001153712"/>
    </source>
</evidence>
<dbReference type="GO" id="GO:0005829">
    <property type="term" value="C:cytosol"/>
    <property type="evidence" value="ECO:0007669"/>
    <property type="project" value="UniProtKB-SubCell"/>
</dbReference>
<evidence type="ECO:0000313" key="2">
    <source>
        <dbReference type="EMBL" id="CAG9856286.1"/>
    </source>
</evidence>
<dbReference type="GO" id="GO:0033925">
    <property type="term" value="F:mannosyl-glycoprotein endo-beta-N-acetylglucosaminidase activity"/>
    <property type="evidence" value="ECO:0007669"/>
    <property type="project" value="UniProtKB-EC"/>
</dbReference>
<keyword evidence="3" id="KW-1185">Reference proteome</keyword>
<dbReference type="InterPro" id="IPR005201">
    <property type="entry name" value="TIM_ENGase"/>
</dbReference>
<dbReference type="Gene3D" id="3.20.20.80">
    <property type="entry name" value="Glycosidases"/>
    <property type="match status" value="1"/>
</dbReference>
<organism evidence="2 3">
    <name type="scientific">Phyllotreta striolata</name>
    <name type="common">Striped flea beetle</name>
    <name type="synonym">Crioceris striolata</name>
    <dbReference type="NCBI Taxonomy" id="444603"/>
    <lineage>
        <taxon>Eukaryota</taxon>
        <taxon>Metazoa</taxon>
        <taxon>Ecdysozoa</taxon>
        <taxon>Arthropoda</taxon>
        <taxon>Hexapoda</taxon>
        <taxon>Insecta</taxon>
        <taxon>Pterygota</taxon>
        <taxon>Neoptera</taxon>
        <taxon>Endopterygota</taxon>
        <taxon>Coleoptera</taxon>
        <taxon>Polyphaga</taxon>
        <taxon>Cucujiformia</taxon>
        <taxon>Chrysomeloidea</taxon>
        <taxon>Chrysomelidae</taxon>
        <taxon>Galerucinae</taxon>
        <taxon>Alticini</taxon>
        <taxon>Phyllotreta</taxon>
    </lineage>
</organism>
<reference evidence="2" key="1">
    <citation type="submission" date="2022-01" db="EMBL/GenBank/DDBJ databases">
        <authorList>
            <person name="King R."/>
        </authorList>
    </citation>
    <scope>NUCLEOTIDE SEQUENCE</scope>
</reference>
<accession>A0A9N9TLR2</accession>
<dbReference type="AlphaFoldDB" id="A0A9N9TLR2"/>
<feature type="domain" description="Cytosolic endo-beta-N-acetylglucosaminidase TIM barrel" evidence="1">
    <location>
        <begin position="115"/>
        <end position="378"/>
    </location>
</feature>
<proteinExistence type="predicted"/>
<dbReference type="OrthoDB" id="284473at2759"/>
<dbReference type="Pfam" id="PF03644">
    <property type="entry name" value="Glyco_hydro_85"/>
    <property type="match status" value="1"/>
</dbReference>
<name>A0A9N9TLR2_PHYSR</name>
<dbReference type="SUPFAM" id="SSF51445">
    <property type="entry name" value="(Trans)glycosidases"/>
    <property type="match status" value="1"/>
</dbReference>
<evidence type="ECO:0000259" key="1">
    <source>
        <dbReference type="Pfam" id="PF03644"/>
    </source>
</evidence>
<dbReference type="EMBL" id="OU900105">
    <property type="protein sequence ID" value="CAG9856286.1"/>
    <property type="molecule type" value="Genomic_DNA"/>
</dbReference>
<sequence length="580" mass="66494">MSFKTNRKHSYYERNGSYSKMMPSIFSVCHPIPNITELEQVLQEPPDWIYKVQPIVPRSGRVVKNNVDDCHSGIDEFVVKKRVDSRTVPKVLVCHDYKGGYQADRYLHNSDEDIVGQGYTFYNWSQIDIFVYFSHHFITIPPLCWINAGHKNGVKVLGTLITEFDSGHDMCDKKLFRDIESMRTFAESLAQVTKLFGFDGWLLNIENKVTNVQALKEFVPYLNKLIHEDNPGNLVIWYDSVTDTGDLRWQNELNSKNRYFFDNCDGIFLNYTWSEKTLEKTAMAAKYRKSDVFVGVDVFGRNMFGGGKFNTDKAVEVAHRLNLSVAIFAPGWTHETLPVTGTFFESFFNRDLAFWRSLWPYMYTHPITTYFTTNFYIGLDEDCYNLFSQGIQLSKCLYPSNLSSIPEHLTSSFPYKCSCIQGSLLGTKNTCLLTKSNLRKDESYIHHLFSTDIEIRGNTVVFFLTKSVDDALGVIDVSLLVSTYSGSVKKIVLLGQEKEHLVDNKSLCEINRSTFPDIIMNIRDKFYKKIVDERWNLSVYIFTTELSNILEIGATILHGNSVLLGAFGVENADGNFLKNL</sequence>
<dbReference type="PANTHER" id="PTHR13246">
    <property type="entry name" value="ENDO BETA N-ACETYLGLUCOSAMINIDASE"/>
    <property type="match status" value="1"/>
</dbReference>
<dbReference type="CDD" id="cd06547">
    <property type="entry name" value="GH85_ENGase"/>
    <property type="match status" value="1"/>
</dbReference>